<dbReference type="GO" id="GO:0003677">
    <property type="term" value="F:DNA binding"/>
    <property type="evidence" value="ECO:0007669"/>
    <property type="project" value="UniProtKB-UniRule"/>
</dbReference>
<dbReference type="Pfam" id="PF00440">
    <property type="entry name" value="TetR_N"/>
    <property type="match status" value="1"/>
</dbReference>
<feature type="DNA-binding region" description="H-T-H motif" evidence="2">
    <location>
        <begin position="35"/>
        <end position="54"/>
    </location>
</feature>
<evidence type="ECO:0000259" key="3">
    <source>
        <dbReference type="PROSITE" id="PS50977"/>
    </source>
</evidence>
<evidence type="ECO:0000256" key="2">
    <source>
        <dbReference type="PROSITE-ProRule" id="PRU00335"/>
    </source>
</evidence>
<dbReference type="AlphaFoldDB" id="A0A366D8X4"/>
<dbReference type="Proteomes" id="UP000252586">
    <property type="component" value="Unassembled WGS sequence"/>
</dbReference>
<proteinExistence type="predicted"/>
<dbReference type="PANTHER" id="PTHR43479:SF11">
    <property type="entry name" value="ACREF_ENVCD OPERON REPRESSOR-RELATED"/>
    <property type="match status" value="1"/>
</dbReference>
<comment type="caution">
    <text evidence="4">The sequence shown here is derived from an EMBL/GenBank/DDBJ whole genome shotgun (WGS) entry which is preliminary data.</text>
</comment>
<dbReference type="PROSITE" id="PS50977">
    <property type="entry name" value="HTH_TETR_2"/>
    <property type="match status" value="1"/>
</dbReference>
<dbReference type="InterPro" id="IPR001647">
    <property type="entry name" value="HTH_TetR"/>
</dbReference>
<keyword evidence="5" id="KW-1185">Reference proteome</keyword>
<evidence type="ECO:0000313" key="5">
    <source>
        <dbReference type="Proteomes" id="UP000252586"/>
    </source>
</evidence>
<dbReference type="Pfam" id="PF21306">
    <property type="entry name" value="TetR_C_40"/>
    <property type="match status" value="1"/>
</dbReference>
<evidence type="ECO:0000313" key="4">
    <source>
        <dbReference type="EMBL" id="RBO86497.1"/>
    </source>
</evidence>
<dbReference type="SUPFAM" id="SSF46689">
    <property type="entry name" value="Homeodomain-like"/>
    <property type="match status" value="1"/>
</dbReference>
<dbReference type="OrthoDB" id="3481545at2"/>
<keyword evidence="1 2" id="KW-0238">DNA-binding</keyword>
<organism evidence="4 5">
    <name type="scientific">Nocardia puris</name>
    <dbReference type="NCBI Taxonomy" id="208602"/>
    <lineage>
        <taxon>Bacteria</taxon>
        <taxon>Bacillati</taxon>
        <taxon>Actinomycetota</taxon>
        <taxon>Actinomycetes</taxon>
        <taxon>Mycobacteriales</taxon>
        <taxon>Nocardiaceae</taxon>
        <taxon>Nocardia</taxon>
    </lineage>
</organism>
<protein>
    <submittedName>
        <fullName evidence="4">TetR family transcriptional regulator</fullName>
    </submittedName>
</protein>
<feature type="domain" description="HTH tetR-type" evidence="3">
    <location>
        <begin position="13"/>
        <end position="72"/>
    </location>
</feature>
<accession>A0A366D8X4</accession>
<dbReference type="EMBL" id="QNRE01000013">
    <property type="protein sequence ID" value="RBO86497.1"/>
    <property type="molecule type" value="Genomic_DNA"/>
</dbReference>
<sequence length="223" mass="23865">MSPAANRLERRKARTRAALIAAGQRFIAEGRLNAPILEITQAADVGMGSFYNHFDSKEELFVAAVDSALESLGAYLDALTADLADPAEIFAKSFRIVGRLFRLQPDLSRVLINSGASLIESEHGLAPRAARDITAATRAGRFTVEDIALAMALVTGSLLGLGRLLLQQPDRDCAATVDAMTVTILVALGLSREDAQELCSSPMPMDLITTADDPNREVRNLSG</sequence>
<dbReference type="InterPro" id="IPR049513">
    <property type="entry name" value="TetR_C_40"/>
</dbReference>
<reference evidence="4 5" key="1">
    <citation type="submission" date="2018-06" db="EMBL/GenBank/DDBJ databases">
        <title>Genomic Encyclopedia of Type Strains, Phase IV (KMG-IV): sequencing the most valuable type-strain genomes for metagenomic binning, comparative biology and taxonomic classification.</title>
        <authorList>
            <person name="Goeker M."/>
        </authorList>
    </citation>
    <scope>NUCLEOTIDE SEQUENCE [LARGE SCALE GENOMIC DNA]</scope>
    <source>
        <strain evidence="4 5">DSM 44599</strain>
    </source>
</reference>
<dbReference type="RefSeq" id="WP_067508520.1">
    <property type="nucleotide sequence ID" value="NZ_QNRE01000013.1"/>
</dbReference>
<gene>
    <name evidence="4" type="ORF">DFR74_11339</name>
</gene>
<dbReference type="Gene3D" id="1.10.357.10">
    <property type="entry name" value="Tetracycline Repressor, domain 2"/>
    <property type="match status" value="1"/>
</dbReference>
<dbReference type="InterPro" id="IPR009057">
    <property type="entry name" value="Homeodomain-like_sf"/>
</dbReference>
<dbReference type="PANTHER" id="PTHR43479">
    <property type="entry name" value="ACREF/ENVCD OPERON REPRESSOR-RELATED"/>
    <property type="match status" value="1"/>
</dbReference>
<dbReference type="STRING" id="1210090.GCA_001613185_02719"/>
<name>A0A366D8X4_9NOCA</name>
<evidence type="ECO:0000256" key="1">
    <source>
        <dbReference type="ARBA" id="ARBA00023125"/>
    </source>
</evidence>
<dbReference type="InterPro" id="IPR050624">
    <property type="entry name" value="HTH-type_Tx_Regulator"/>
</dbReference>